<dbReference type="EMBL" id="CM042041">
    <property type="protein sequence ID" value="KAI3713921.1"/>
    <property type="molecule type" value="Genomic_DNA"/>
</dbReference>
<keyword evidence="2" id="KW-1185">Reference proteome</keyword>
<reference evidence="2" key="1">
    <citation type="journal article" date="2022" name="Mol. Ecol. Resour.">
        <title>The genomes of chicory, endive, great burdock and yacon provide insights into Asteraceae palaeo-polyploidization history and plant inulin production.</title>
        <authorList>
            <person name="Fan W."/>
            <person name="Wang S."/>
            <person name="Wang H."/>
            <person name="Wang A."/>
            <person name="Jiang F."/>
            <person name="Liu H."/>
            <person name="Zhao H."/>
            <person name="Xu D."/>
            <person name="Zhang Y."/>
        </authorList>
    </citation>
    <scope>NUCLEOTIDE SEQUENCE [LARGE SCALE GENOMIC DNA]</scope>
    <source>
        <strain evidence="2">cv. Yunnan</strain>
    </source>
</reference>
<comment type="caution">
    <text evidence="1">The sequence shown here is derived from an EMBL/GenBank/DDBJ whole genome shotgun (WGS) entry which is preliminary data.</text>
</comment>
<organism evidence="1 2">
    <name type="scientific">Smallanthus sonchifolius</name>
    <dbReference type="NCBI Taxonomy" id="185202"/>
    <lineage>
        <taxon>Eukaryota</taxon>
        <taxon>Viridiplantae</taxon>
        <taxon>Streptophyta</taxon>
        <taxon>Embryophyta</taxon>
        <taxon>Tracheophyta</taxon>
        <taxon>Spermatophyta</taxon>
        <taxon>Magnoliopsida</taxon>
        <taxon>eudicotyledons</taxon>
        <taxon>Gunneridae</taxon>
        <taxon>Pentapetalae</taxon>
        <taxon>asterids</taxon>
        <taxon>campanulids</taxon>
        <taxon>Asterales</taxon>
        <taxon>Asteraceae</taxon>
        <taxon>Asteroideae</taxon>
        <taxon>Heliantheae alliance</taxon>
        <taxon>Millerieae</taxon>
        <taxon>Smallanthus</taxon>
    </lineage>
</organism>
<dbReference type="Proteomes" id="UP001056120">
    <property type="component" value="Linkage Group LG24"/>
</dbReference>
<evidence type="ECO:0000313" key="1">
    <source>
        <dbReference type="EMBL" id="KAI3713921.1"/>
    </source>
</evidence>
<accession>A0ACB9AWS5</accession>
<proteinExistence type="predicted"/>
<reference evidence="1 2" key="2">
    <citation type="journal article" date="2022" name="Mol. Ecol. Resour.">
        <title>The genomes of chicory, endive, great burdock and yacon provide insights into Asteraceae paleo-polyploidization history and plant inulin production.</title>
        <authorList>
            <person name="Fan W."/>
            <person name="Wang S."/>
            <person name="Wang H."/>
            <person name="Wang A."/>
            <person name="Jiang F."/>
            <person name="Liu H."/>
            <person name="Zhao H."/>
            <person name="Xu D."/>
            <person name="Zhang Y."/>
        </authorList>
    </citation>
    <scope>NUCLEOTIDE SEQUENCE [LARGE SCALE GENOMIC DNA]</scope>
    <source>
        <strain evidence="2">cv. Yunnan</strain>
        <tissue evidence="1">Leaves</tissue>
    </source>
</reference>
<evidence type="ECO:0000313" key="2">
    <source>
        <dbReference type="Proteomes" id="UP001056120"/>
    </source>
</evidence>
<sequence>MSESSAVEIDFFRLKEESSPKKLSGRRNIQDVISKINPELLKPAIASAFANNGFVANKSFTSPLKLQTLPVYNQDCGGANMDTTATSLTIFYNGTVSVFDVSPNQADNIMKLADSVNSVSKTVVDQPPVTAISGVLNKDLPLSRKKSLKRFLEKRKERSVMDTDIDFISSLLIITIFSSDY</sequence>
<gene>
    <name evidence="1" type="ORF">L1987_72509</name>
</gene>
<name>A0ACB9AWS5_9ASTR</name>
<protein>
    <submittedName>
        <fullName evidence="1">Uncharacterized protein</fullName>
    </submittedName>
</protein>